<evidence type="ECO:0000259" key="2">
    <source>
        <dbReference type="PROSITE" id="PS50837"/>
    </source>
</evidence>
<dbReference type="Pfam" id="PF05729">
    <property type="entry name" value="NACHT"/>
    <property type="match status" value="1"/>
</dbReference>
<gene>
    <name evidence="3" type="ORF">PS467_19605</name>
</gene>
<dbReference type="InterPro" id="IPR007111">
    <property type="entry name" value="NACHT_NTPase"/>
</dbReference>
<dbReference type="InterPro" id="IPR054547">
    <property type="entry name" value="NNH1"/>
</dbReference>
<reference evidence="3 4" key="1">
    <citation type="submission" date="2023-02" db="EMBL/GenBank/DDBJ databases">
        <title>Streptomyces sp. SCA4-21 with antifungal activity against Fusarium oxysporum f. sp. cubense, Streptomyces sp. SCA2-17 with antifungal activity against Fusarium oxysporum f. sp. cubense.</title>
        <authorList>
            <person name="Qi D."/>
        </authorList>
    </citation>
    <scope>NUCLEOTIDE SEQUENCE [LARGE SCALE GENOMIC DNA]</scope>
    <source>
        <strain evidence="3 4">SCA4-21</strain>
    </source>
</reference>
<proteinExistence type="predicted"/>
<dbReference type="EMBL" id="CP117522">
    <property type="protein sequence ID" value="WNE97377.1"/>
    <property type="molecule type" value="Genomic_DNA"/>
</dbReference>
<dbReference type="PROSITE" id="PS50837">
    <property type="entry name" value="NACHT"/>
    <property type="match status" value="1"/>
</dbReference>
<dbReference type="Proteomes" id="UP001305606">
    <property type="component" value="Chromosome"/>
</dbReference>
<accession>A0ABY9UXT1</accession>
<keyword evidence="4" id="KW-1185">Reference proteome</keyword>
<feature type="domain" description="NACHT" evidence="2">
    <location>
        <begin position="215"/>
        <end position="571"/>
    </location>
</feature>
<protein>
    <submittedName>
        <fullName evidence="3">NACHT domain-containing protein</fullName>
    </submittedName>
</protein>
<dbReference type="InterPro" id="IPR027417">
    <property type="entry name" value="P-loop_NTPase"/>
</dbReference>
<dbReference type="SUPFAM" id="SSF52540">
    <property type="entry name" value="P-loop containing nucleoside triphosphate hydrolases"/>
    <property type="match status" value="1"/>
</dbReference>
<sequence length="839" mass="92898">MDPAAAAAASTAATATDALVQELFVADGPVDRPVRLASLVAFQGDHRTLTERDLTRIAAALVEAELRRTAHPGVIGALARTLHSLGTIDLDDVRAVRLGPEAFARHLAVAAPDAGEGLAPDEARLHATLREAVAAHILRFLTLRSRFLAAAEDAAFEERYAQDIVAAHDHLTIYGIDLAHSPDSWPLDAAYLSLETETDGGSPSAPAEQALAGRERVLLWGVAGAGKTTLVQRLAVSVARGDLPAPLEGLRGRVPFVLPVRRFRHDSNSNHDNNGNSHHDSHRNGFPEPDAFLSAVRYPHAAAQPPGWAERVLSDGRGLLLVDGVDEAPEQERERLREALRELPARYPGNVWLVTSRPSAVRENWLASERFTELKLSPLSRDGVTAFIRCWHEAARQDITDRADLDRLSGYEETLLDAVRITRELGRLATNPLMCGLLCALHRDRRGYLPRGRKALYDAALSMLLERRDRERAMLPPDGIDLPQEPKIQLLQKLAHWMLVNGRSEMDRATAVETLGRHLPAIPHAARQGGPEEIYRHLLNRTGLLREPTPGSVDFVHRTFQDYLSARAVVERHDFDFLIDHAHLDDWEEVIRMSVALARPDECGYLLEGLLAARKDARPVHARHRKLLAAACLEHATELDPEVRSRVHRYTRDLVRPTSLEAARALGWIGPIVLEMLPDPSGVSDEEAHRLAVTATSIADDRAIDYLVRLRDRASWAVRAQLAGAWRRYDTDRYADEIIAHLDARELDFPVSDLEELRALRRLGGRPCVQIAGAFTPEQLTEGLVAERLAELWLAYDLGEDLDLSWLAAFPRLHTLRLSHRNAEVTGVPEGVQVIVTGA</sequence>
<organism evidence="3 4">
    <name type="scientific">Streptomyces luomodiensis</name>
    <dbReference type="NCBI Taxonomy" id="3026192"/>
    <lineage>
        <taxon>Bacteria</taxon>
        <taxon>Bacillati</taxon>
        <taxon>Actinomycetota</taxon>
        <taxon>Actinomycetes</taxon>
        <taxon>Kitasatosporales</taxon>
        <taxon>Streptomycetaceae</taxon>
        <taxon>Streptomyces</taxon>
    </lineage>
</organism>
<evidence type="ECO:0000256" key="1">
    <source>
        <dbReference type="SAM" id="MobiDB-lite"/>
    </source>
</evidence>
<dbReference type="PANTHER" id="PTHR46844:SF1">
    <property type="entry name" value="SLR5058 PROTEIN"/>
    <property type="match status" value="1"/>
</dbReference>
<dbReference type="Pfam" id="PF22733">
    <property type="entry name" value="NNH1"/>
    <property type="match status" value="1"/>
</dbReference>
<evidence type="ECO:0000313" key="3">
    <source>
        <dbReference type="EMBL" id="WNE97377.1"/>
    </source>
</evidence>
<feature type="region of interest" description="Disordered" evidence="1">
    <location>
        <begin position="265"/>
        <end position="289"/>
    </location>
</feature>
<dbReference type="Gene3D" id="3.40.50.300">
    <property type="entry name" value="P-loop containing nucleotide triphosphate hydrolases"/>
    <property type="match status" value="1"/>
</dbReference>
<evidence type="ECO:0000313" key="4">
    <source>
        <dbReference type="Proteomes" id="UP001305606"/>
    </source>
</evidence>
<dbReference type="PANTHER" id="PTHR46844">
    <property type="entry name" value="SLR5058 PROTEIN"/>
    <property type="match status" value="1"/>
</dbReference>
<dbReference type="RefSeq" id="WP_311036383.1">
    <property type="nucleotide sequence ID" value="NZ_CP117522.1"/>
</dbReference>
<name>A0ABY9UXT1_9ACTN</name>